<sequence length="80" mass="8594">MANARHLLGPDGIRVEVITLDDGGLALAQAHHPDARAGQAWFLVTRRGRLVAYCRDIEEVADHVTLADLHAPTNAAEDTG</sequence>
<accession>A0A6L9QGJ8</accession>
<comment type="caution">
    <text evidence="1">The sequence shown here is derived from an EMBL/GenBank/DDBJ whole genome shotgun (WGS) entry which is preliminary data.</text>
</comment>
<organism evidence="1 2">
    <name type="scientific">Actinomadura bangladeshensis</name>
    <dbReference type="NCBI Taxonomy" id="453573"/>
    <lineage>
        <taxon>Bacteria</taxon>
        <taxon>Bacillati</taxon>
        <taxon>Actinomycetota</taxon>
        <taxon>Actinomycetes</taxon>
        <taxon>Streptosporangiales</taxon>
        <taxon>Thermomonosporaceae</taxon>
        <taxon>Actinomadura</taxon>
    </lineage>
</organism>
<dbReference type="RefSeq" id="WP_163056516.1">
    <property type="nucleotide sequence ID" value="NZ_JAAGLI010000378.1"/>
</dbReference>
<protein>
    <submittedName>
        <fullName evidence="1">Uncharacterized protein</fullName>
    </submittedName>
</protein>
<dbReference type="Proteomes" id="UP000475532">
    <property type="component" value="Unassembled WGS sequence"/>
</dbReference>
<name>A0A6L9QGJ8_9ACTN</name>
<evidence type="ECO:0000313" key="1">
    <source>
        <dbReference type="EMBL" id="NEA23813.1"/>
    </source>
</evidence>
<dbReference type="AlphaFoldDB" id="A0A6L9QGJ8"/>
<reference evidence="1 2" key="1">
    <citation type="submission" date="2020-01" db="EMBL/GenBank/DDBJ databases">
        <title>Insect and environment-associated Actinomycetes.</title>
        <authorList>
            <person name="Currrie C."/>
            <person name="Chevrette M."/>
            <person name="Carlson C."/>
            <person name="Stubbendieck R."/>
            <person name="Wendt-Pienkowski E."/>
        </authorList>
    </citation>
    <scope>NUCLEOTIDE SEQUENCE [LARGE SCALE GENOMIC DNA]</scope>
    <source>
        <strain evidence="1 2">SID10258</strain>
    </source>
</reference>
<proteinExistence type="predicted"/>
<gene>
    <name evidence="1" type="ORF">G3I70_15120</name>
</gene>
<dbReference type="EMBL" id="JAAGLI010000378">
    <property type="protein sequence ID" value="NEA23813.1"/>
    <property type="molecule type" value="Genomic_DNA"/>
</dbReference>
<evidence type="ECO:0000313" key="2">
    <source>
        <dbReference type="Proteomes" id="UP000475532"/>
    </source>
</evidence>